<dbReference type="STRING" id="84698.SAMN04488528_100195"/>
<name>A0A1I0V1J8_9CLOT</name>
<dbReference type="OrthoDB" id="1892507at2"/>
<reference evidence="3 4" key="1">
    <citation type="submission" date="2016-10" db="EMBL/GenBank/DDBJ databases">
        <authorList>
            <person name="de Groot N.N."/>
        </authorList>
    </citation>
    <scope>NUCLEOTIDE SEQUENCE [LARGE SCALE GENOMIC DNA]</scope>
    <source>
        <strain evidence="3 4">DSM 12271</strain>
    </source>
</reference>
<dbReference type="InterPro" id="IPR054612">
    <property type="entry name" value="Phage_capsid-like_C"/>
</dbReference>
<dbReference type="AlphaFoldDB" id="A0A1I0V1J8"/>
<keyword evidence="4" id="KW-1185">Reference proteome</keyword>
<dbReference type="NCBIfam" id="TIGR01554">
    <property type="entry name" value="major_cap_HK97"/>
    <property type="match status" value="1"/>
</dbReference>
<gene>
    <name evidence="3" type="ORF">SAMN04488528_100195</name>
</gene>
<feature type="domain" description="Phage capsid-like C-terminal" evidence="2">
    <location>
        <begin position="104"/>
        <end position="347"/>
    </location>
</feature>
<comment type="subcellular location">
    <subcellularLocation>
        <location evidence="1">Virion</location>
    </subcellularLocation>
</comment>
<dbReference type="Proteomes" id="UP000198619">
    <property type="component" value="Unassembled WGS sequence"/>
</dbReference>
<evidence type="ECO:0000259" key="2">
    <source>
        <dbReference type="Pfam" id="PF05065"/>
    </source>
</evidence>
<dbReference type="InterPro" id="IPR024455">
    <property type="entry name" value="Phage_capsid"/>
</dbReference>
<evidence type="ECO:0000256" key="1">
    <source>
        <dbReference type="ARBA" id="ARBA00004328"/>
    </source>
</evidence>
<protein>
    <submittedName>
        <fullName evidence="3">Phage major capsid protein, HK97 family</fullName>
    </submittedName>
</protein>
<dbReference type="Pfam" id="PF05065">
    <property type="entry name" value="Phage_capsid"/>
    <property type="match status" value="1"/>
</dbReference>
<proteinExistence type="predicted"/>
<organism evidence="3 4">
    <name type="scientific">Clostridium frigidicarnis</name>
    <dbReference type="NCBI Taxonomy" id="84698"/>
    <lineage>
        <taxon>Bacteria</taxon>
        <taxon>Bacillati</taxon>
        <taxon>Bacillota</taxon>
        <taxon>Clostridia</taxon>
        <taxon>Eubacteriales</taxon>
        <taxon>Clostridiaceae</taxon>
        <taxon>Clostridium</taxon>
    </lineage>
</organism>
<dbReference type="EMBL" id="FOKI01000001">
    <property type="protein sequence ID" value="SFA70229.1"/>
    <property type="molecule type" value="Genomic_DNA"/>
</dbReference>
<evidence type="ECO:0000313" key="4">
    <source>
        <dbReference type="Proteomes" id="UP000198619"/>
    </source>
</evidence>
<dbReference type="RefSeq" id="WP_090037618.1">
    <property type="nucleotide sequence ID" value="NZ_FOKI01000001.1"/>
</dbReference>
<evidence type="ECO:0000313" key="3">
    <source>
        <dbReference type="EMBL" id="SFA70229.1"/>
    </source>
</evidence>
<sequence>MKTIELRQEIATKTEDLKTKLEARDLEGAKVVKEEIRKSKGLLAIAEEQEREEKRDLENQRNEKGSINQIGKTNEMRALIKKVMGEEMTTEERAIVKTTDNAPVIPKQFLNRLIELQKGFGSLKQYTDIIPVTKNEGTFPLVDLDQNELKDIAEGEDIVDGTLVTRDQNYKCSKVGLKQVLTSELVEDAEVEIESLCTKNFVNITVAKENAKILKIIKENATVVESTKKDYTEINNLIDSSLPSVKNGLSTITNVTGFCYLKNLTDKNGRPLNLVTMIGDKYYFNGKELITVDDALLSPLTEGNKIFYVANIKEAIKFMDRKASTIERWRKPDNDTYNISILERFDVVKGSVRSIKSIEF</sequence>
<accession>A0A1I0V1J8</accession>
<dbReference type="SUPFAM" id="SSF56563">
    <property type="entry name" value="Major capsid protein gp5"/>
    <property type="match status" value="1"/>
</dbReference>